<dbReference type="SUPFAM" id="SSF53448">
    <property type="entry name" value="Nucleotide-diphospho-sugar transferases"/>
    <property type="match status" value="1"/>
</dbReference>
<accession>A0A0G0IC13</accession>
<dbReference type="AlphaFoldDB" id="A0A0G0IC13"/>
<name>A0A0G0IC13_9BACT</name>
<sequence>MYYEDTELCERASLAGYKNYYCHSAIARHLHALSSKEWSPFFVFHTEKGRLLHIFYHFPFKVFLKEYYEFFKYSILRLGHNSVFNRNHLSKDIQYFNVAIYFIKNIFYIINRKKVLNQNNIVSINSFYHKILNGHWVEK</sequence>
<gene>
    <name evidence="1" type="ORF">US68_C0030G0002</name>
</gene>
<protein>
    <submittedName>
        <fullName evidence="1">Glycosyl transferase family 2</fullName>
    </submittedName>
</protein>
<proteinExistence type="predicted"/>
<comment type="caution">
    <text evidence="1">The sequence shown here is derived from an EMBL/GenBank/DDBJ whole genome shotgun (WGS) entry which is preliminary data.</text>
</comment>
<dbReference type="GO" id="GO:0016740">
    <property type="term" value="F:transferase activity"/>
    <property type="evidence" value="ECO:0007669"/>
    <property type="project" value="UniProtKB-KW"/>
</dbReference>
<keyword evidence="1" id="KW-0808">Transferase</keyword>
<dbReference type="EMBL" id="LBTX01000030">
    <property type="protein sequence ID" value="KKQ48525.1"/>
    <property type="molecule type" value="Genomic_DNA"/>
</dbReference>
<evidence type="ECO:0000313" key="1">
    <source>
        <dbReference type="EMBL" id="KKQ48525.1"/>
    </source>
</evidence>
<reference evidence="1 2" key="1">
    <citation type="journal article" date="2015" name="Nature">
        <title>rRNA introns, odd ribosomes, and small enigmatic genomes across a large radiation of phyla.</title>
        <authorList>
            <person name="Brown C.T."/>
            <person name="Hug L.A."/>
            <person name="Thomas B.C."/>
            <person name="Sharon I."/>
            <person name="Castelle C.J."/>
            <person name="Singh A."/>
            <person name="Wilkins M.J."/>
            <person name="Williams K.H."/>
            <person name="Banfield J.F."/>
        </authorList>
    </citation>
    <scope>NUCLEOTIDE SEQUENCE [LARGE SCALE GENOMIC DNA]</scope>
</reference>
<dbReference type="Proteomes" id="UP000034231">
    <property type="component" value="Unassembled WGS sequence"/>
</dbReference>
<organism evidence="1 2">
    <name type="scientific">Candidatus Shapirobacteria bacterium GW2011_GWE1_38_10</name>
    <dbReference type="NCBI Taxonomy" id="1618488"/>
    <lineage>
        <taxon>Bacteria</taxon>
        <taxon>Candidatus Shapironibacteriota</taxon>
    </lineage>
</organism>
<evidence type="ECO:0000313" key="2">
    <source>
        <dbReference type="Proteomes" id="UP000034231"/>
    </source>
</evidence>
<dbReference type="InterPro" id="IPR029044">
    <property type="entry name" value="Nucleotide-diphossugar_trans"/>
</dbReference>